<dbReference type="EMBL" id="OIVN01002014">
    <property type="protein sequence ID" value="SPC99854.1"/>
    <property type="molecule type" value="Genomic_DNA"/>
</dbReference>
<feature type="coiled-coil region" evidence="1">
    <location>
        <begin position="333"/>
        <end position="395"/>
    </location>
</feature>
<dbReference type="EMBL" id="OIVN01006251">
    <property type="protein sequence ID" value="SPD28928.1"/>
    <property type="molecule type" value="Genomic_DNA"/>
</dbReference>
<evidence type="ECO:0000256" key="2">
    <source>
        <dbReference type="SAM" id="MobiDB-lite"/>
    </source>
</evidence>
<evidence type="ECO:0000256" key="1">
    <source>
        <dbReference type="SAM" id="Coils"/>
    </source>
</evidence>
<proteinExistence type="predicted"/>
<protein>
    <submittedName>
        <fullName evidence="4">Uncharacterized protein</fullName>
    </submittedName>
</protein>
<feature type="compositionally biased region" description="Polar residues" evidence="2">
    <location>
        <begin position="462"/>
        <end position="475"/>
    </location>
</feature>
<sequence length="475" mass="53844">MAGRKPRARASKLAKLVNSDENMAKFRELYHVPNNVRLRYYSCEDLPFLNRDEIIIPIMSVVERGVRFPLHPLLIDFLQTINGSPCQMSINVFHIIIGVVALNRLLGVQLTTKEILFLYSYTCLGSDSRTSCHLRARNVNVKLVNGLPDSNKGYDNDFLVVSGNWFSRGSSCRNKYEYLDLFWLEVSKSQVKFREIKKLRTFLEGPTVSRAHEVRVELPPLFIARPASPTSSANHPDLIPTREVLEMAPPINPFATSNADSRFAVPDPSVQIPHIIHVDESEQVDKPGPRRSRRSGDLSYFQGSYDGRLRGPYHGVSGFDLGRASENKDAEYSKAVSEVMENATTNYKNLEQEYFRTLNVMKDAEEKARIEVALLAQFETEATQLWEKVKKLESECIQAIGEAQEDGKRKVLTESSEFFLHSNIPLPYPDARLRESEDEEEEENTKNAEVEDEQDNRGNVVVDTTNNPATPSMGN</sequence>
<dbReference type="AlphaFoldDB" id="A0A2N9IWH8"/>
<organism evidence="4">
    <name type="scientific">Fagus sylvatica</name>
    <name type="common">Beechnut</name>
    <dbReference type="NCBI Taxonomy" id="28930"/>
    <lineage>
        <taxon>Eukaryota</taxon>
        <taxon>Viridiplantae</taxon>
        <taxon>Streptophyta</taxon>
        <taxon>Embryophyta</taxon>
        <taxon>Tracheophyta</taxon>
        <taxon>Spermatophyta</taxon>
        <taxon>Magnoliopsida</taxon>
        <taxon>eudicotyledons</taxon>
        <taxon>Gunneridae</taxon>
        <taxon>Pentapetalae</taxon>
        <taxon>rosids</taxon>
        <taxon>fabids</taxon>
        <taxon>Fagales</taxon>
        <taxon>Fagaceae</taxon>
        <taxon>Fagus</taxon>
    </lineage>
</organism>
<name>A0A2N9IWH8_FAGSY</name>
<gene>
    <name evidence="3" type="ORF">FSB_LOCUS27736</name>
    <name evidence="4" type="ORF">FSB_LOCUS56810</name>
</gene>
<evidence type="ECO:0000313" key="3">
    <source>
        <dbReference type="EMBL" id="SPC99854.1"/>
    </source>
</evidence>
<feature type="region of interest" description="Disordered" evidence="2">
    <location>
        <begin position="276"/>
        <end position="298"/>
    </location>
</feature>
<feature type="region of interest" description="Disordered" evidence="2">
    <location>
        <begin position="427"/>
        <end position="475"/>
    </location>
</feature>
<keyword evidence="1" id="KW-0175">Coiled coil</keyword>
<accession>A0A2N9IWH8</accession>
<evidence type="ECO:0000313" key="4">
    <source>
        <dbReference type="EMBL" id="SPD28928.1"/>
    </source>
</evidence>
<feature type="compositionally biased region" description="Basic and acidic residues" evidence="2">
    <location>
        <begin position="276"/>
        <end position="288"/>
    </location>
</feature>
<reference evidence="4" key="1">
    <citation type="submission" date="2018-02" db="EMBL/GenBank/DDBJ databases">
        <authorList>
            <person name="Cohen D.B."/>
            <person name="Kent A.D."/>
        </authorList>
    </citation>
    <scope>NUCLEOTIDE SEQUENCE</scope>
</reference>